<dbReference type="AlphaFoldDB" id="J0LB97"/>
<dbReference type="InParanoid" id="J0LB97"/>
<dbReference type="KEGG" id="adl:AURDEDRAFT_177198"/>
<proteinExistence type="predicted"/>
<accession>J0LB97</accession>
<sequence length="448" mass="48867">MPPLDHPDWMPMEPRPAGATAGPKATSWVRVRRPRTPSSVGPASSRSVSPAETAPGQPQLQLPLPVQAPPATPPPVSPSPSLSSPEHDTDAVYRPSWLQTLEGVLDLPVSDRRLGQQTQFCVAGVDMHIPHITSEDEGDEPIDPEEFLFPRFTPGKPLSLKILADFAALRTEYDLSLAYEEHAAIRAADAAALFKSKAPNRRDAGGLHCFFLPTQAERALVFRWRTADALSAITLNDRQTDSVTIMLSVRPEFDGLVLDGNMLDITVYIAESLLDDNGLPHARYAAAVDDIITTFRHRIAVRHARDFVCRLRKSSRVDFPRIARPGLSPAAAATLRRDRQPTGASRPPSPRPCDACTAQSKQPEPTTRPTCCACRSKPRIIPRLPGTLTAQLWQPEHAAGIVAALKAAQDSMDTMYATLRSLDVCGNHAIEILDAVRHDLKHNLSLGA</sequence>
<organism evidence="2 3">
    <name type="scientific">Auricularia subglabra (strain TFB-10046 / SS5)</name>
    <name type="common">White-rot fungus</name>
    <name type="synonym">Auricularia delicata (strain TFB10046)</name>
    <dbReference type="NCBI Taxonomy" id="717982"/>
    <lineage>
        <taxon>Eukaryota</taxon>
        <taxon>Fungi</taxon>
        <taxon>Dikarya</taxon>
        <taxon>Basidiomycota</taxon>
        <taxon>Agaricomycotina</taxon>
        <taxon>Agaricomycetes</taxon>
        <taxon>Auriculariales</taxon>
        <taxon>Auriculariaceae</taxon>
        <taxon>Auricularia</taxon>
    </lineage>
</organism>
<evidence type="ECO:0000313" key="2">
    <source>
        <dbReference type="EMBL" id="EJD33723.1"/>
    </source>
</evidence>
<feature type="compositionally biased region" description="Polar residues" evidence="1">
    <location>
        <begin position="357"/>
        <end position="369"/>
    </location>
</feature>
<protein>
    <submittedName>
        <fullName evidence="2">Uncharacterized protein</fullName>
    </submittedName>
</protein>
<name>J0LB97_AURST</name>
<evidence type="ECO:0000313" key="3">
    <source>
        <dbReference type="Proteomes" id="UP000006514"/>
    </source>
</evidence>
<feature type="compositionally biased region" description="Pro residues" evidence="1">
    <location>
        <begin position="66"/>
        <end position="78"/>
    </location>
</feature>
<evidence type="ECO:0000256" key="1">
    <source>
        <dbReference type="SAM" id="MobiDB-lite"/>
    </source>
</evidence>
<dbReference type="EMBL" id="JH688105">
    <property type="protein sequence ID" value="EJD33723.1"/>
    <property type="molecule type" value="Genomic_DNA"/>
</dbReference>
<feature type="region of interest" description="Disordered" evidence="1">
    <location>
        <begin position="1"/>
        <end position="89"/>
    </location>
</feature>
<feature type="compositionally biased region" description="Low complexity" evidence="1">
    <location>
        <begin position="36"/>
        <end position="65"/>
    </location>
</feature>
<reference evidence="3" key="1">
    <citation type="journal article" date="2012" name="Science">
        <title>The Paleozoic origin of enzymatic lignin decomposition reconstructed from 31 fungal genomes.</title>
        <authorList>
            <person name="Floudas D."/>
            <person name="Binder M."/>
            <person name="Riley R."/>
            <person name="Barry K."/>
            <person name="Blanchette R.A."/>
            <person name="Henrissat B."/>
            <person name="Martinez A.T."/>
            <person name="Otillar R."/>
            <person name="Spatafora J.W."/>
            <person name="Yadav J.S."/>
            <person name="Aerts A."/>
            <person name="Benoit I."/>
            <person name="Boyd A."/>
            <person name="Carlson A."/>
            <person name="Copeland A."/>
            <person name="Coutinho P.M."/>
            <person name="de Vries R.P."/>
            <person name="Ferreira P."/>
            <person name="Findley K."/>
            <person name="Foster B."/>
            <person name="Gaskell J."/>
            <person name="Glotzer D."/>
            <person name="Gorecki P."/>
            <person name="Heitman J."/>
            <person name="Hesse C."/>
            <person name="Hori C."/>
            <person name="Igarashi K."/>
            <person name="Jurgens J.A."/>
            <person name="Kallen N."/>
            <person name="Kersten P."/>
            <person name="Kohler A."/>
            <person name="Kuees U."/>
            <person name="Kumar T.K.A."/>
            <person name="Kuo A."/>
            <person name="LaButti K."/>
            <person name="Larrondo L.F."/>
            <person name="Lindquist E."/>
            <person name="Ling A."/>
            <person name="Lombard V."/>
            <person name="Lucas S."/>
            <person name="Lundell T."/>
            <person name="Martin R."/>
            <person name="McLaughlin D.J."/>
            <person name="Morgenstern I."/>
            <person name="Morin E."/>
            <person name="Murat C."/>
            <person name="Nagy L.G."/>
            <person name="Nolan M."/>
            <person name="Ohm R.A."/>
            <person name="Patyshakuliyeva A."/>
            <person name="Rokas A."/>
            <person name="Ruiz-Duenas F.J."/>
            <person name="Sabat G."/>
            <person name="Salamov A."/>
            <person name="Samejima M."/>
            <person name="Schmutz J."/>
            <person name="Slot J.C."/>
            <person name="St John F."/>
            <person name="Stenlid J."/>
            <person name="Sun H."/>
            <person name="Sun S."/>
            <person name="Syed K."/>
            <person name="Tsang A."/>
            <person name="Wiebenga A."/>
            <person name="Young D."/>
            <person name="Pisabarro A."/>
            <person name="Eastwood D.C."/>
            <person name="Martin F."/>
            <person name="Cullen D."/>
            <person name="Grigoriev I.V."/>
            <person name="Hibbett D.S."/>
        </authorList>
    </citation>
    <scope>NUCLEOTIDE SEQUENCE [LARGE SCALE GENOMIC DNA]</scope>
    <source>
        <strain evidence="3">TFB10046</strain>
    </source>
</reference>
<dbReference type="Proteomes" id="UP000006514">
    <property type="component" value="Unassembled WGS sequence"/>
</dbReference>
<keyword evidence="3" id="KW-1185">Reference proteome</keyword>
<feature type="region of interest" description="Disordered" evidence="1">
    <location>
        <begin position="330"/>
        <end position="369"/>
    </location>
</feature>
<gene>
    <name evidence="2" type="ORF">AURDEDRAFT_177198</name>
</gene>